<dbReference type="KEGG" id="upi:EJG51_012005"/>
<dbReference type="Proteomes" id="UP000274350">
    <property type="component" value="Chromosome"/>
</dbReference>
<dbReference type="OrthoDB" id="9804993at2"/>
<dbReference type="InterPro" id="IPR029058">
    <property type="entry name" value="AB_hydrolase_fold"/>
</dbReference>
<keyword evidence="1" id="KW-0378">Hydrolase</keyword>
<keyword evidence="2" id="KW-1185">Reference proteome</keyword>
<dbReference type="Gene3D" id="3.40.50.1820">
    <property type="entry name" value="alpha/beta hydrolase"/>
    <property type="match status" value="1"/>
</dbReference>
<accession>A0A6M4A5F9</accession>
<proteinExistence type="predicted"/>
<dbReference type="GO" id="GO:0016787">
    <property type="term" value="F:hydrolase activity"/>
    <property type="evidence" value="ECO:0007669"/>
    <property type="project" value="UniProtKB-KW"/>
</dbReference>
<dbReference type="InterPro" id="IPR010662">
    <property type="entry name" value="RBBP9/YdeN"/>
</dbReference>
<reference evidence="1 2" key="1">
    <citation type="journal article" date="2019" name="Int. J. Syst. Evol. Microbiol.">
        <title>Undibacterium piscinae sp. nov., isolated from Korean shiner intestine.</title>
        <authorList>
            <person name="Lee S.Y."/>
            <person name="Kang W."/>
            <person name="Kim P.S."/>
            <person name="Kim H.S."/>
            <person name="Sung H."/>
            <person name="Shin N.R."/>
            <person name="Whon T.W."/>
            <person name="Yun J.H."/>
            <person name="Lee J.Y."/>
            <person name="Lee J.Y."/>
            <person name="Jung M.J."/>
            <person name="Jeong Y.S."/>
            <person name="Tak E.J."/>
            <person name="Han J.E."/>
            <person name="Hyun D.W."/>
            <person name="Kang M.S."/>
            <person name="Lee K.E."/>
            <person name="Lee B.H."/>
            <person name="Bae J.W."/>
        </authorList>
    </citation>
    <scope>NUCLEOTIDE SEQUENCE [LARGE SCALE GENOMIC DNA]</scope>
    <source>
        <strain evidence="1 2">S11R28</strain>
    </source>
</reference>
<sequence>MRILLLPGLYNSDHEHWQSHWERDLPNAQRVLQQDWVTPNRQEWVATLDAAIVASEEPVILVAHSLGCALVAWWAATSTTTGEQKARVRGALLVAPPDVARAKFPAPSFSPMPVNCLPFTTIVIASEDDPWCELGLAQQWALEWGAQFHCIGALGHINSESALAEWQQGRQWLSQLFFGPVSE</sequence>
<evidence type="ECO:0000313" key="1">
    <source>
        <dbReference type="EMBL" id="QJQ06454.1"/>
    </source>
</evidence>
<name>A0A6M4A5F9_9BURK</name>
<gene>
    <name evidence="1" type="ORF">EJG51_012005</name>
</gene>
<protein>
    <submittedName>
        <fullName evidence="1">Alpha/beta hydrolase</fullName>
    </submittedName>
</protein>
<dbReference type="EMBL" id="CP051152">
    <property type="protein sequence ID" value="QJQ06454.1"/>
    <property type="molecule type" value="Genomic_DNA"/>
</dbReference>
<evidence type="ECO:0000313" key="2">
    <source>
        <dbReference type="Proteomes" id="UP000274350"/>
    </source>
</evidence>
<dbReference type="Pfam" id="PF06821">
    <property type="entry name" value="Ser_hydrolase"/>
    <property type="match status" value="1"/>
</dbReference>
<dbReference type="AlphaFoldDB" id="A0A6M4A5F9"/>
<dbReference type="SUPFAM" id="SSF53474">
    <property type="entry name" value="alpha/beta-Hydrolases"/>
    <property type="match status" value="1"/>
</dbReference>
<organism evidence="1 2">
    <name type="scientific">Undibacterium piscinae</name>
    <dbReference type="NCBI Taxonomy" id="2495591"/>
    <lineage>
        <taxon>Bacteria</taxon>
        <taxon>Pseudomonadati</taxon>
        <taxon>Pseudomonadota</taxon>
        <taxon>Betaproteobacteria</taxon>
        <taxon>Burkholderiales</taxon>
        <taxon>Oxalobacteraceae</taxon>
        <taxon>Undibacterium</taxon>
    </lineage>
</organism>